<proteinExistence type="predicted"/>
<gene>
    <name evidence="1" type="ORF">OKIOD_LOCUS13974</name>
</gene>
<sequence>MNDSWSQIGSLKEGDASHSSIKINNSIFIISGEEYPLQRVEIEGDEVKNSEIIGRHSSYEAHPVLLQVPVGFCV</sequence>
<reference evidence="1 2" key="1">
    <citation type="submission" date="2021-04" db="EMBL/GenBank/DDBJ databases">
        <authorList>
            <person name="Bliznina A."/>
        </authorList>
    </citation>
    <scope>NUCLEOTIDE SEQUENCE [LARGE SCALE GENOMIC DNA]</scope>
</reference>
<keyword evidence="2" id="KW-1185">Reference proteome</keyword>
<protein>
    <submittedName>
        <fullName evidence="1">Oidioi.mRNA.OKI2018_I69.chr2.g5209.t1.cds</fullName>
    </submittedName>
</protein>
<evidence type="ECO:0000313" key="2">
    <source>
        <dbReference type="Proteomes" id="UP001158576"/>
    </source>
</evidence>
<dbReference type="Proteomes" id="UP001158576">
    <property type="component" value="Chromosome 2"/>
</dbReference>
<evidence type="ECO:0000313" key="1">
    <source>
        <dbReference type="EMBL" id="CAG5110854.1"/>
    </source>
</evidence>
<name>A0ABN7T695_OIKDI</name>
<organism evidence="1 2">
    <name type="scientific">Oikopleura dioica</name>
    <name type="common">Tunicate</name>
    <dbReference type="NCBI Taxonomy" id="34765"/>
    <lineage>
        <taxon>Eukaryota</taxon>
        <taxon>Metazoa</taxon>
        <taxon>Chordata</taxon>
        <taxon>Tunicata</taxon>
        <taxon>Appendicularia</taxon>
        <taxon>Copelata</taxon>
        <taxon>Oikopleuridae</taxon>
        <taxon>Oikopleura</taxon>
    </lineage>
</organism>
<dbReference type="EMBL" id="OU015567">
    <property type="protein sequence ID" value="CAG5110854.1"/>
    <property type="molecule type" value="Genomic_DNA"/>
</dbReference>
<accession>A0ABN7T695</accession>